<evidence type="ECO:0000313" key="2">
    <source>
        <dbReference type="EMBL" id="GAA2005332.1"/>
    </source>
</evidence>
<accession>A0ABN2TEK1</accession>
<reference evidence="2 3" key="1">
    <citation type="journal article" date="2019" name="Int. J. Syst. Evol. Microbiol.">
        <title>The Global Catalogue of Microorganisms (GCM) 10K type strain sequencing project: providing services to taxonomists for standard genome sequencing and annotation.</title>
        <authorList>
            <consortium name="The Broad Institute Genomics Platform"/>
            <consortium name="The Broad Institute Genome Sequencing Center for Infectious Disease"/>
            <person name="Wu L."/>
            <person name="Ma J."/>
        </authorList>
    </citation>
    <scope>NUCLEOTIDE SEQUENCE [LARGE SCALE GENOMIC DNA]</scope>
    <source>
        <strain evidence="2 3">JCM 14546</strain>
    </source>
</reference>
<sequence length="80" mass="8666">MSERSVGEPAGASPARDSFTPAQGAPRIRGGEPALEERPRGSDALTGRVQAEFVKVRESSKIDWIEGTVVHVEVFLGWFV</sequence>
<gene>
    <name evidence="2" type="ORF">GCM10009755_13700</name>
</gene>
<keyword evidence="3" id="KW-1185">Reference proteome</keyword>
<evidence type="ECO:0000256" key="1">
    <source>
        <dbReference type="SAM" id="MobiDB-lite"/>
    </source>
</evidence>
<evidence type="ECO:0000313" key="3">
    <source>
        <dbReference type="Proteomes" id="UP001500755"/>
    </source>
</evidence>
<proteinExistence type="predicted"/>
<dbReference type="Proteomes" id="UP001500755">
    <property type="component" value="Unassembled WGS sequence"/>
</dbReference>
<dbReference type="EMBL" id="BAAANO010000013">
    <property type="protein sequence ID" value="GAA2005332.1"/>
    <property type="molecule type" value="Genomic_DNA"/>
</dbReference>
<protein>
    <submittedName>
        <fullName evidence="2">Uncharacterized protein</fullName>
    </submittedName>
</protein>
<feature type="region of interest" description="Disordered" evidence="1">
    <location>
        <begin position="1"/>
        <end position="46"/>
    </location>
</feature>
<comment type="caution">
    <text evidence="2">The sequence shown here is derived from an EMBL/GenBank/DDBJ whole genome shotgun (WGS) entry which is preliminary data.</text>
</comment>
<organism evidence="2 3">
    <name type="scientific">Brevibacterium samyangense</name>
    <dbReference type="NCBI Taxonomy" id="366888"/>
    <lineage>
        <taxon>Bacteria</taxon>
        <taxon>Bacillati</taxon>
        <taxon>Actinomycetota</taxon>
        <taxon>Actinomycetes</taxon>
        <taxon>Micrococcales</taxon>
        <taxon>Brevibacteriaceae</taxon>
        <taxon>Brevibacterium</taxon>
    </lineage>
</organism>
<name>A0ABN2TEK1_9MICO</name>